<organism evidence="2 3">
    <name type="scientific">Inquilinus limosus</name>
    <dbReference type="NCBI Taxonomy" id="171674"/>
    <lineage>
        <taxon>Bacteria</taxon>
        <taxon>Pseudomonadati</taxon>
        <taxon>Pseudomonadota</taxon>
        <taxon>Alphaproteobacteria</taxon>
        <taxon>Rhodospirillales</taxon>
        <taxon>Rhodospirillaceae</taxon>
        <taxon>Inquilinus</taxon>
    </lineage>
</organism>
<dbReference type="EMBL" id="NHON01000054">
    <property type="protein sequence ID" value="OWJ64604.1"/>
    <property type="molecule type" value="Genomic_DNA"/>
</dbReference>
<reference evidence="3" key="1">
    <citation type="submission" date="2017-05" db="EMBL/GenBank/DDBJ databases">
        <authorList>
            <person name="Macchi M."/>
            <person name="Festa S."/>
            <person name="Coppotelli B.M."/>
            <person name="Morelli I.S."/>
        </authorList>
    </citation>
    <scope>NUCLEOTIDE SEQUENCE [LARGE SCALE GENOMIC DNA]</scope>
    <source>
        <strain evidence="3">I</strain>
    </source>
</reference>
<dbReference type="STRING" id="1122125.GCA_000423185_06723"/>
<protein>
    <recommendedName>
        <fullName evidence="4">DUF3467 domain-containing protein</fullName>
    </recommendedName>
</protein>
<evidence type="ECO:0000313" key="2">
    <source>
        <dbReference type="EMBL" id="OWJ64604.1"/>
    </source>
</evidence>
<proteinExistence type="predicted"/>
<dbReference type="Proteomes" id="UP000196655">
    <property type="component" value="Unassembled WGS sequence"/>
</dbReference>
<feature type="compositionally biased region" description="Polar residues" evidence="1">
    <location>
        <begin position="1"/>
        <end position="12"/>
    </location>
</feature>
<accession>A0A211ZHE6</accession>
<sequence length="120" mass="12406">METIMTTQQTQPGTANGAANGAGERFSPDTRYFSLFHLTANAAEAQLLVGRARIVVGAGPSPSAEPMATEWLVSLAMSPVTMKDLARKLAETVASYERTFGPIADIPGIGIEGAATPAAA</sequence>
<gene>
    <name evidence="2" type="ORF">BWR60_24055</name>
</gene>
<feature type="compositionally biased region" description="Low complexity" evidence="1">
    <location>
        <begin position="13"/>
        <end position="23"/>
    </location>
</feature>
<evidence type="ECO:0000256" key="1">
    <source>
        <dbReference type="SAM" id="MobiDB-lite"/>
    </source>
</evidence>
<dbReference type="AlphaFoldDB" id="A0A211ZHE6"/>
<evidence type="ECO:0000313" key="3">
    <source>
        <dbReference type="Proteomes" id="UP000196655"/>
    </source>
</evidence>
<keyword evidence="3" id="KW-1185">Reference proteome</keyword>
<evidence type="ECO:0008006" key="4">
    <source>
        <dbReference type="Google" id="ProtNLM"/>
    </source>
</evidence>
<feature type="region of interest" description="Disordered" evidence="1">
    <location>
        <begin position="1"/>
        <end position="23"/>
    </location>
</feature>
<name>A0A211ZHE6_9PROT</name>
<comment type="caution">
    <text evidence="2">The sequence shown here is derived from an EMBL/GenBank/DDBJ whole genome shotgun (WGS) entry which is preliminary data.</text>
</comment>